<dbReference type="EMBL" id="ACQT01000001">
    <property type="protein sequence ID" value="EER62425.1"/>
    <property type="molecule type" value="Genomic_DNA"/>
</dbReference>
<evidence type="ECO:0000313" key="1">
    <source>
        <dbReference type="EMBL" id="EER62425.1"/>
    </source>
</evidence>
<gene>
    <name evidence="1" type="ORF">AcdelDRAFT_0109</name>
</gene>
<dbReference type="AlphaFoldDB" id="C5SZM9"/>
<sequence length="255" mass="27978">MPTKRFWRLLVIILLTLWLLFGTGDTGRDALNEAGSLSQPRLSGPGFFEGFLVNSGRAALATRRQDPSLIEYHGAFCEGEDMGEIADNAVMLITQKSYPNTYAAWGEKGIECINALMQPAAEIVASSPGCDRLEVLELSNQRSSPPDNIVFFADCANGNRFYITESEILAKRKTVSQNDKAKWLDEQQLLEISQEAVRTRVKGSCSFTGGSVYRAVVGRTVVTVEFEVMNDAGTTAVAKCYFDGLSLAEVELSLR</sequence>
<dbReference type="OrthoDB" id="8657341at2"/>
<accession>C5SZM9</accession>
<comment type="caution">
    <text evidence="1">The sequence shown here is derived from an EMBL/GenBank/DDBJ whole genome shotgun (WGS) entry which is preliminary data.</text>
</comment>
<name>C5SZM9_ACIDE</name>
<dbReference type="RefSeq" id="WP_005792739.1">
    <property type="nucleotide sequence ID" value="NZ_ACQT01000001.1"/>
</dbReference>
<keyword evidence="2" id="KW-1185">Reference proteome</keyword>
<protein>
    <submittedName>
        <fullName evidence="1">Uncharacterized protein</fullName>
    </submittedName>
</protein>
<dbReference type="Proteomes" id="UP000003856">
    <property type="component" value="Unassembled WGS sequence"/>
</dbReference>
<dbReference type="PATRIC" id="fig|573060.9.peg.5254"/>
<organism evidence="1 2">
    <name type="scientific">Acidovorax delafieldii 2AN</name>
    <dbReference type="NCBI Taxonomy" id="573060"/>
    <lineage>
        <taxon>Bacteria</taxon>
        <taxon>Pseudomonadati</taxon>
        <taxon>Pseudomonadota</taxon>
        <taxon>Betaproteobacteria</taxon>
        <taxon>Burkholderiales</taxon>
        <taxon>Comamonadaceae</taxon>
        <taxon>Acidovorax</taxon>
    </lineage>
</organism>
<reference evidence="1 2" key="1">
    <citation type="submission" date="2009-05" db="EMBL/GenBank/DDBJ databases">
        <title>The draft genome of Acidovorax delafieldii 2AN.</title>
        <authorList>
            <consortium name="US DOE Joint Genome Institute (JGI-PGF)"/>
            <person name="Lucas S."/>
            <person name="Copeland A."/>
            <person name="Lapidus A."/>
            <person name="Glavina del Rio T."/>
            <person name="Tice H."/>
            <person name="Bruce D."/>
            <person name="Goodwin L."/>
            <person name="Pitluck S."/>
            <person name="Larimer F."/>
            <person name="Land M.L."/>
            <person name="Hauser L."/>
            <person name="Shelobolina E.S."/>
            <person name="Picardal F."/>
            <person name="Roden E."/>
            <person name="Emerson D."/>
        </authorList>
    </citation>
    <scope>NUCLEOTIDE SEQUENCE [LARGE SCALE GENOMIC DNA]</scope>
    <source>
        <strain evidence="1 2">2AN</strain>
    </source>
</reference>
<proteinExistence type="predicted"/>
<evidence type="ECO:0000313" key="2">
    <source>
        <dbReference type="Proteomes" id="UP000003856"/>
    </source>
</evidence>